<keyword evidence="2" id="KW-1185">Reference proteome</keyword>
<dbReference type="OrthoDB" id="361407at2759"/>
<protein>
    <submittedName>
        <fullName evidence="1">Transformation system realted protein, putative</fullName>
    </submittedName>
</protein>
<dbReference type="Proteomes" id="UP001057455">
    <property type="component" value="Unassembled WGS sequence"/>
</dbReference>
<accession>A0A9W5T8B4</accession>
<gene>
    <name evidence="1" type="ORF">BaOVIS_002350</name>
</gene>
<organism evidence="1 2">
    <name type="scientific">Babesia ovis</name>
    <dbReference type="NCBI Taxonomy" id="5869"/>
    <lineage>
        <taxon>Eukaryota</taxon>
        <taxon>Sar</taxon>
        <taxon>Alveolata</taxon>
        <taxon>Apicomplexa</taxon>
        <taxon>Aconoidasida</taxon>
        <taxon>Piroplasmida</taxon>
        <taxon>Babesiidae</taxon>
        <taxon>Babesia</taxon>
    </lineage>
</organism>
<dbReference type="EMBL" id="BLIY01000003">
    <property type="protein sequence ID" value="GFE52831.1"/>
    <property type="molecule type" value="Genomic_DNA"/>
</dbReference>
<evidence type="ECO:0000313" key="1">
    <source>
        <dbReference type="EMBL" id="GFE52831.1"/>
    </source>
</evidence>
<comment type="caution">
    <text evidence="1">The sequence shown here is derived from an EMBL/GenBank/DDBJ whole genome shotgun (WGS) entry which is preliminary data.</text>
</comment>
<reference evidence="1" key="1">
    <citation type="submission" date="2019-12" db="EMBL/GenBank/DDBJ databases">
        <title>Genome sequence of Babesia ovis.</title>
        <authorList>
            <person name="Yamagishi J."/>
            <person name="Sevinc F."/>
            <person name="Xuan X."/>
        </authorList>
    </citation>
    <scope>NUCLEOTIDE SEQUENCE</scope>
    <source>
        <strain evidence="1">Selcuk</strain>
    </source>
</reference>
<name>A0A9W5T8B4_BABOV</name>
<sequence length="1483" mass="166197">MEGVNPKRTPEEVLFKWEDGTEAKRHQGSALSAGVSAVSSFLVEPLSARAASAFNNIVSSRVVPSDRIDEKNIHVEAQRLRDTVANIQLSHNRDWLASNTNVAALGKLDVLDRISCLLLNRESAMRYDSLRYAQRESVSEFEFNRLLYEARLSRLNSAIIPEYCSQPVYIRNSTLVSKFKAKCGCPLHVYVEWNMRHTRSNERGMEGYYPGNISLGAIHRTSQTLAHDQSVVSSALAGREAALRATSNVPNGSTNISSTIGNLATSSMVNRLTGGGSQVFTDALSSFPGAATTDIDDWKLKETHFRRDSQVKGPVPTSKNAVGETSTNALEHMEAICPMHSAVALPDLLCDRGGVMHVIPELGLICRYDRSTINGEGVHVLSMHKLRSGHKVSHFRLPSKLQTMKAIYLRDFELERYSSAFDMHENINGHNRKVGNTYICSLYSGPALFIATSTEFIIAVVHEASGDIRLGILYREINAGQEIREIVCHQASGRVFILAANSQLYEFQYQLGSVDTRDNSIFGKIISTAAKGCKFILNALSSDRVYRLYGTVASGYSVDPTLGERDASTGEMLNWWESSGNCLHDFMSPCPAIGAAFWPPVEWRALHLSLQQSSFADTLGGDSCTCVRHSSCIKRECRSCLKLLTPWNKSFFGVLSVGESSISIDEDRWLLSLLSNDSGDLSVFKIPDECTFERFVKGVVDFDSVFPYNLTFFCLRQGDMINQLTKAGYTRYIGSTLGFRCVNVLSAPMRGPEGVDIILVDQHGTRIFVGFVTDSARKTSLVVKGFKIPQSGTNRCAPSTNMSLQYVGRFFRDRFAGIEFGAFPTKRRYYHAKDLFISTEFYPKNGNLLVAKVTLFAPESASLCQSSGDSPQSVSEELWSHTQKISGSNSGTSNANTTSPLRSIEWFDEFCILMTPGEDILSVYAEHVPSTMGNIRCTDWELVIVTSQKIYCFRRSGLYHVIEALLQHPTSTLKYINPPLQWRDQQTPLSARGRDTLSEHNENSVFLDIFADGADRNERSGEDMNRELVACGLYYLCWLYTPEEVFKVCWQLFMKQCDPLMQSWLIQGNENNLLLSSMGIASRLFGWTAPGAYAIDDMGNPTTPIVSPWCKFVVFNEPRMQRFNRVSTGVTSAAIDGMISLLSSMLETVWLERSFVCSPLFTSGSYVPTPKGPVPFTPSDQLPRKNEFVVGPKFASNMVLCLSRPIEEVKSLLVQMRKLYLVLREVTLNYESLQNTTITSLAESVARLMPKLQRDIFSVDDTPSLVSNTDDLSTGPHDTMGVLNKLRERHEHDIKTLRELVTLLEISQEYIACSILLHRNCVLGDVQHEFERLFTKLQMLPSQSRGRVSLSDLQCRRMIHRDDPLVSVFNVQHCDALDTTPYAFTMSREFFYVISRSNLLNLCSNQEFFRTFRVAVWLAGGEVSNLQDYFYGHLFKPDELRMKHWSSMVKSLERQLATADSDASVAHYARLLMRFLGEKQASE</sequence>
<proteinExistence type="predicted"/>
<evidence type="ECO:0000313" key="2">
    <source>
        <dbReference type="Proteomes" id="UP001057455"/>
    </source>
</evidence>